<comment type="subcellular location">
    <subcellularLocation>
        <location evidence="1">Membrane</location>
    </subcellularLocation>
</comment>
<feature type="transmembrane region" description="Helical" evidence="6">
    <location>
        <begin position="376"/>
        <end position="398"/>
    </location>
</feature>
<dbReference type="Proteomes" id="UP000678393">
    <property type="component" value="Unassembled WGS sequence"/>
</dbReference>
<protein>
    <recommendedName>
        <fullName evidence="7">G-protein coupled receptors family 1 profile domain-containing protein</fullName>
    </recommendedName>
</protein>
<dbReference type="AlphaFoldDB" id="A0A8S3YME4"/>
<feature type="transmembrane region" description="Helical" evidence="6">
    <location>
        <begin position="129"/>
        <end position="148"/>
    </location>
</feature>
<dbReference type="InterPro" id="IPR017452">
    <property type="entry name" value="GPCR_Rhodpsn_7TM"/>
</dbReference>
<feature type="transmembrane region" description="Helical" evidence="6">
    <location>
        <begin position="47"/>
        <end position="68"/>
    </location>
</feature>
<feature type="transmembrane region" description="Helical" evidence="6">
    <location>
        <begin position="168"/>
        <end position="193"/>
    </location>
</feature>
<gene>
    <name evidence="8" type="ORF">CUNI_LOCUS3622</name>
</gene>
<sequence>MPYIDYDALESANKSLAVGFIGIFFANSVLIRKIFKKGGCLYTPKSLTMISLAIGDIFLALFSLLVYARIIFDDFNPSCATYRASVVYMYFLIHFVFGCGLIVLTAELVYRYRTQSPVGRTPKNITKSIFCSACPWILGVVVVLPITMAPCSENLTMGRQRTMYGVSVVFPAVVSFVVAVAAMCITIPTEYYFSHSVNRPSTEQTALSNGSNTNGIAIQYSATESRQNQPRIVVEKFPSPDASNVDGSQLNPSQDVSGISALPSAPSNDSNHEGQGFSVPQYQVPQYPIQQQYPPAQYPMQQQYPPAQYPVQQQYQPAQYPVQQQYPQQQYPIQQQYPQQQYPVQYTAQSNVVVGAPANPIQYGSVFPNPIKERRLLFLSTIIYCICVLPYAVYTIGTLVDDYTTTSTDIILNTTFFWLSIFRSFLTPCIFSDSPNHV</sequence>
<evidence type="ECO:0000259" key="7">
    <source>
        <dbReference type="PROSITE" id="PS50262"/>
    </source>
</evidence>
<keyword evidence="3 6" id="KW-1133">Transmembrane helix</keyword>
<dbReference type="OrthoDB" id="6086462at2759"/>
<dbReference type="SUPFAM" id="SSF81321">
    <property type="entry name" value="Family A G protein-coupled receptor-like"/>
    <property type="match status" value="1"/>
</dbReference>
<evidence type="ECO:0000256" key="1">
    <source>
        <dbReference type="ARBA" id="ARBA00004370"/>
    </source>
</evidence>
<feature type="region of interest" description="Disordered" evidence="5">
    <location>
        <begin position="237"/>
        <end position="279"/>
    </location>
</feature>
<feature type="compositionally biased region" description="Polar residues" evidence="5">
    <location>
        <begin position="241"/>
        <end position="257"/>
    </location>
</feature>
<evidence type="ECO:0000256" key="5">
    <source>
        <dbReference type="SAM" id="MobiDB-lite"/>
    </source>
</evidence>
<keyword evidence="2 6" id="KW-0812">Transmembrane</keyword>
<feature type="transmembrane region" description="Helical" evidence="6">
    <location>
        <begin position="16"/>
        <end position="35"/>
    </location>
</feature>
<feature type="domain" description="G-protein coupled receptors family 1 profile" evidence="7">
    <location>
        <begin position="26"/>
        <end position="431"/>
    </location>
</feature>
<feature type="transmembrane region" description="Helical" evidence="6">
    <location>
        <begin position="88"/>
        <end position="109"/>
    </location>
</feature>
<dbReference type="Gene3D" id="1.20.1070.10">
    <property type="entry name" value="Rhodopsin 7-helix transmembrane proteins"/>
    <property type="match status" value="1"/>
</dbReference>
<evidence type="ECO:0000313" key="9">
    <source>
        <dbReference type="Proteomes" id="UP000678393"/>
    </source>
</evidence>
<comment type="caution">
    <text evidence="8">The sequence shown here is derived from an EMBL/GenBank/DDBJ whole genome shotgun (WGS) entry which is preliminary data.</text>
</comment>
<evidence type="ECO:0000313" key="8">
    <source>
        <dbReference type="EMBL" id="CAG5118064.1"/>
    </source>
</evidence>
<evidence type="ECO:0000256" key="4">
    <source>
        <dbReference type="ARBA" id="ARBA00023136"/>
    </source>
</evidence>
<dbReference type="GO" id="GO:0016020">
    <property type="term" value="C:membrane"/>
    <property type="evidence" value="ECO:0007669"/>
    <property type="project" value="UniProtKB-SubCell"/>
</dbReference>
<name>A0A8S3YME4_9EUPU</name>
<evidence type="ECO:0000256" key="3">
    <source>
        <dbReference type="ARBA" id="ARBA00022989"/>
    </source>
</evidence>
<proteinExistence type="predicted"/>
<dbReference type="EMBL" id="CAJHNH020000494">
    <property type="protein sequence ID" value="CAG5118064.1"/>
    <property type="molecule type" value="Genomic_DNA"/>
</dbReference>
<reference evidence="8" key="1">
    <citation type="submission" date="2021-04" db="EMBL/GenBank/DDBJ databases">
        <authorList>
            <consortium name="Molecular Ecology Group"/>
        </authorList>
    </citation>
    <scope>NUCLEOTIDE SEQUENCE</scope>
</reference>
<organism evidence="8 9">
    <name type="scientific">Candidula unifasciata</name>
    <dbReference type="NCBI Taxonomy" id="100452"/>
    <lineage>
        <taxon>Eukaryota</taxon>
        <taxon>Metazoa</taxon>
        <taxon>Spiralia</taxon>
        <taxon>Lophotrochozoa</taxon>
        <taxon>Mollusca</taxon>
        <taxon>Gastropoda</taxon>
        <taxon>Heterobranchia</taxon>
        <taxon>Euthyneura</taxon>
        <taxon>Panpulmonata</taxon>
        <taxon>Eupulmonata</taxon>
        <taxon>Stylommatophora</taxon>
        <taxon>Helicina</taxon>
        <taxon>Helicoidea</taxon>
        <taxon>Geomitridae</taxon>
        <taxon>Candidula</taxon>
    </lineage>
</organism>
<keyword evidence="9" id="KW-1185">Reference proteome</keyword>
<keyword evidence="4 6" id="KW-0472">Membrane</keyword>
<evidence type="ECO:0000256" key="2">
    <source>
        <dbReference type="ARBA" id="ARBA00022692"/>
    </source>
</evidence>
<accession>A0A8S3YME4</accession>
<evidence type="ECO:0000256" key="6">
    <source>
        <dbReference type="SAM" id="Phobius"/>
    </source>
</evidence>
<dbReference type="PROSITE" id="PS50262">
    <property type="entry name" value="G_PROTEIN_RECEP_F1_2"/>
    <property type="match status" value="1"/>
</dbReference>